<feature type="compositionally biased region" description="Basic and acidic residues" evidence="1">
    <location>
        <begin position="227"/>
        <end position="236"/>
    </location>
</feature>
<dbReference type="PATRIC" id="fig|1469144.8.peg.1644"/>
<comment type="caution">
    <text evidence="2">The sequence shown here is derived from an EMBL/GenBank/DDBJ whole genome shotgun (WGS) entry which is preliminary data.</text>
</comment>
<evidence type="ECO:0000313" key="5">
    <source>
        <dbReference type="Proteomes" id="UP000070659"/>
    </source>
</evidence>
<dbReference type="Proteomes" id="UP000070659">
    <property type="component" value="Unassembled WGS sequence"/>
</dbReference>
<dbReference type="Proteomes" id="UP000070598">
    <property type="component" value="Unassembled WGS sequence"/>
</dbReference>
<reference evidence="2 5" key="2">
    <citation type="submission" date="2015-02" db="EMBL/GenBank/DDBJ databases">
        <title>Physiological reanalysis, assessment of diazotrophy, and genome sequences of multiple isolates of Streptomyces thermoautotrophicus.</title>
        <authorList>
            <person name="MacKellar D.C."/>
            <person name="Lieber L."/>
            <person name="Norman J."/>
            <person name="Bolger A."/>
            <person name="Tobin C."/>
            <person name="Murray J.W."/>
            <person name="Prell J."/>
        </authorList>
    </citation>
    <scope>NUCLEOTIDE SEQUENCE [LARGE SCALE GENOMIC DNA]</scope>
    <source>
        <strain evidence="2 5">UBT1</strain>
    </source>
</reference>
<gene>
    <name evidence="3" type="ORF">TH66_00155</name>
    <name evidence="2" type="ORF">TR74_24240</name>
</gene>
<dbReference type="EMBL" id="JYIK01001122">
    <property type="protein sequence ID" value="KWX04634.1"/>
    <property type="molecule type" value="Genomic_DNA"/>
</dbReference>
<dbReference type="InterPro" id="IPR036689">
    <property type="entry name" value="ESAT-6-like_sf"/>
</dbReference>
<dbReference type="EMBL" id="JYIJ01000008">
    <property type="protein sequence ID" value="KWX05966.1"/>
    <property type="molecule type" value="Genomic_DNA"/>
</dbReference>
<evidence type="ECO:0000313" key="4">
    <source>
        <dbReference type="Proteomes" id="UP000070598"/>
    </source>
</evidence>
<sequence length="249" mass="27038">MSLNVDGLTIWTAAETPDGLAAAVQELADEVAQAARQMDEVYKSLESCANRSTEYWRGTAADNTRAQLEWVTSWFLPELQRCDAITEGLRTFATQLPDVASKAKAILAELDDPRRNLHSLTISPSGSVSSNQMFFGSEDPEVKAAMAECDAAIAAMQQRVNAVTAQAVDISDALYQAVEPPDWPTDSNPALDGYSLANLDAEGQARADLDRRTRKAPPPAPQALPTEQKKEEEKGPLAHLLDTLTRIVD</sequence>
<proteinExistence type="predicted"/>
<dbReference type="AlphaFoldDB" id="A0A132N3H3"/>
<dbReference type="RefSeq" id="WP_067067449.1">
    <property type="nucleotide sequence ID" value="NZ_JYIJ01000008.1"/>
</dbReference>
<evidence type="ECO:0000313" key="2">
    <source>
        <dbReference type="EMBL" id="KWX04634.1"/>
    </source>
</evidence>
<organism evidence="2 4">
    <name type="scientific">Carbonactinospora thermoautotrophica</name>
    <dbReference type="NCBI Taxonomy" id="1469144"/>
    <lineage>
        <taxon>Bacteria</taxon>
        <taxon>Bacillati</taxon>
        <taxon>Actinomycetota</taxon>
        <taxon>Actinomycetes</taxon>
        <taxon>Kitasatosporales</taxon>
        <taxon>Carbonactinosporaceae</taxon>
        <taxon>Carbonactinospora</taxon>
    </lineage>
</organism>
<accession>A0A132N3H3</accession>
<evidence type="ECO:0000256" key="1">
    <source>
        <dbReference type="SAM" id="MobiDB-lite"/>
    </source>
</evidence>
<reference evidence="4" key="1">
    <citation type="submission" date="2015-02" db="EMBL/GenBank/DDBJ databases">
        <title>Physiological reanalysis, assessment of diazotrophy, and genome sequences of multiple isolates of Streptomyces thermoautotrophicus.</title>
        <authorList>
            <person name="MacKellar D.C."/>
            <person name="Lieber L."/>
            <person name="Norman J."/>
            <person name="Bolger A."/>
            <person name="Tobin C."/>
            <person name="Murray J.W."/>
            <person name="Friesen M."/>
            <person name="Prell J."/>
        </authorList>
    </citation>
    <scope>NUCLEOTIDE SEQUENCE [LARGE SCALE GENOMIC DNA]</scope>
    <source>
        <strain evidence="4">UBT1</strain>
    </source>
</reference>
<dbReference type="SUPFAM" id="SSF140453">
    <property type="entry name" value="EsxAB dimer-like"/>
    <property type="match status" value="1"/>
</dbReference>
<evidence type="ECO:0000313" key="3">
    <source>
        <dbReference type="EMBL" id="KWX05966.1"/>
    </source>
</evidence>
<protein>
    <submittedName>
        <fullName evidence="2">Uncharacterized protein</fullName>
    </submittedName>
</protein>
<dbReference type="Gene3D" id="1.10.287.1060">
    <property type="entry name" value="ESAT-6-like"/>
    <property type="match status" value="1"/>
</dbReference>
<name>A0A132N3H3_9ACTN</name>
<feature type="region of interest" description="Disordered" evidence="1">
    <location>
        <begin position="204"/>
        <end position="242"/>
    </location>
</feature>